<dbReference type="RefSeq" id="WP_349232295.1">
    <property type="nucleotide sequence ID" value="NZ_JBBMFK010000025.1"/>
</dbReference>
<evidence type="ECO:0000313" key="1">
    <source>
        <dbReference type="EMBL" id="MEQ2444458.1"/>
    </source>
</evidence>
<comment type="caution">
    <text evidence="1">The sequence shown here is derived from an EMBL/GenBank/DDBJ whole genome shotgun (WGS) entry which is preliminary data.</text>
</comment>
<proteinExistence type="predicted"/>
<dbReference type="EMBL" id="JBBMFK010000025">
    <property type="protein sequence ID" value="MEQ2444458.1"/>
    <property type="molecule type" value="Genomic_DNA"/>
</dbReference>
<name>A0ABV1EAW6_9FIRM</name>
<dbReference type="Proteomes" id="UP001464378">
    <property type="component" value="Unassembled WGS sequence"/>
</dbReference>
<keyword evidence="2" id="KW-1185">Reference proteome</keyword>
<accession>A0ABV1EAW6</accession>
<protein>
    <submittedName>
        <fullName evidence="1">DUF2313 domain-containing protein</fullName>
    </submittedName>
</protein>
<reference evidence="1 2" key="1">
    <citation type="submission" date="2024-03" db="EMBL/GenBank/DDBJ databases">
        <title>Human intestinal bacterial collection.</title>
        <authorList>
            <person name="Pauvert C."/>
            <person name="Hitch T.C.A."/>
            <person name="Clavel T."/>
        </authorList>
    </citation>
    <scope>NUCLEOTIDE SEQUENCE [LARGE SCALE GENOMIC DNA]</scope>
    <source>
        <strain evidence="1 2">CLA-AP-H29</strain>
    </source>
</reference>
<organism evidence="1 2">
    <name type="scientific">Pseudoflavonifractor intestinihominis</name>
    <dbReference type="NCBI Taxonomy" id="3133171"/>
    <lineage>
        <taxon>Bacteria</taxon>
        <taxon>Bacillati</taxon>
        <taxon>Bacillota</taxon>
        <taxon>Clostridia</taxon>
        <taxon>Eubacteriales</taxon>
        <taxon>Oscillospiraceae</taxon>
        <taxon>Pseudoflavonifractor</taxon>
    </lineage>
</organism>
<gene>
    <name evidence="1" type="ORF">WMO64_13410</name>
</gene>
<sequence length="188" mass="20404">MSCGEYLKELLRPLGVYQLEGTINGGELEAQGQALDGVAGTLDNLQREMLLTTAEDMGLEAIEGLLSRRPVAETAEGRRAALAALLRIGGDSFTLSAINDNLAGCGINAVASETGTPGTVEVRFPDVPGIPDGFEAMRAIIEDILPCHLAVEYVYWYVNWGMLEERFATWGDLEQLDLTWSEIEKLVT</sequence>
<evidence type="ECO:0000313" key="2">
    <source>
        <dbReference type="Proteomes" id="UP001464378"/>
    </source>
</evidence>